<proteinExistence type="predicted"/>
<feature type="signal peptide" evidence="1">
    <location>
        <begin position="1"/>
        <end position="21"/>
    </location>
</feature>
<sequence>MKVSVLVLAGALSALAFAAQAAPTIKPVAPASVGLVQQARVSCAYLTPDGYCVRPRKHYKKHHRQHWRYHRPVYRTYEPQPDEYWRYERPRPLIRIMPNYGPFYGDGWDNSDD</sequence>
<dbReference type="STRING" id="1566387.QV13_09340"/>
<organism evidence="2 3">
    <name type="scientific">Mesorhizobium hungaricum</name>
    <dbReference type="NCBI Taxonomy" id="1566387"/>
    <lineage>
        <taxon>Bacteria</taxon>
        <taxon>Pseudomonadati</taxon>
        <taxon>Pseudomonadota</taxon>
        <taxon>Alphaproteobacteria</taxon>
        <taxon>Hyphomicrobiales</taxon>
        <taxon>Phyllobacteriaceae</taxon>
        <taxon>Mesorhizobium</taxon>
    </lineage>
</organism>
<name>A0A1C2DYH7_9HYPH</name>
<dbReference type="EMBL" id="MDEO01000030">
    <property type="protein sequence ID" value="OCX19811.1"/>
    <property type="molecule type" value="Genomic_DNA"/>
</dbReference>
<reference evidence="2 3" key="1">
    <citation type="submission" date="2016-08" db="EMBL/GenBank/DDBJ databases">
        <title>Whole genome sequence of Mesorhizobium sp. strain UASWS1009 isolated from industrial sewage.</title>
        <authorList>
            <person name="Crovadore J."/>
            <person name="Calmin G."/>
            <person name="Chablais R."/>
            <person name="Cochard B."/>
            <person name="Lefort F."/>
        </authorList>
    </citation>
    <scope>NUCLEOTIDE SEQUENCE [LARGE SCALE GENOMIC DNA]</scope>
    <source>
        <strain evidence="2 3">UASWS1009</strain>
    </source>
</reference>
<comment type="caution">
    <text evidence="2">The sequence shown here is derived from an EMBL/GenBank/DDBJ whole genome shotgun (WGS) entry which is preliminary data.</text>
</comment>
<evidence type="ECO:0000313" key="2">
    <source>
        <dbReference type="EMBL" id="OCX19811.1"/>
    </source>
</evidence>
<accession>A0A1C2DYH7</accession>
<dbReference type="AlphaFoldDB" id="A0A1C2DYH7"/>
<dbReference type="Proteomes" id="UP000094412">
    <property type="component" value="Unassembled WGS sequence"/>
</dbReference>
<keyword evidence="1" id="KW-0732">Signal</keyword>
<evidence type="ECO:0000256" key="1">
    <source>
        <dbReference type="SAM" id="SignalP"/>
    </source>
</evidence>
<gene>
    <name evidence="2" type="ORF">QV13_09340</name>
</gene>
<feature type="chain" id="PRO_5008659839" evidence="1">
    <location>
        <begin position="22"/>
        <end position="113"/>
    </location>
</feature>
<keyword evidence="3" id="KW-1185">Reference proteome</keyword>
<protein>
    <submittedName>
        <fullName evidence="2">Uncharacterized protein</fullName>
    </submittedName>
</protein>
<evidence type="ECO:0000313" key="3">
    <source>
        <dbReference type="Proteomes" id="UP000094412"/>
    </source>
</evidence>